<sequence length="317" mass="33080">MGIALRTGNRVLLTTTTTGTGTYQLSGSAAAATFRTLAEAGIASGSRVMIEVVDSLTAPTMYEEAEGIYTAGSPATITRAQIKGGSNGTSAVNWPAGTRFIYLTVHADRTPIFETDGSLAVPGTLRVNTVQDVPGSQGLGDQKGATLTSQGSAFLSSSTTAPLNVNVALTAGGNAALFTSYGGLVGTITTTATATSYNTTSDRRLKDEDGDVDPALLLQLRPRRFRWKSNGEKATGFFAQEVYAVFPEAVTPGDSDVDGQGGPEFRMWAMDLSKMMPLAVATIQAQAKTIQDQGKAILDLQVSLAALTKRVASIKIL</sequence>
<keyword evidence="3" id="KW-1185">Reference proteome</keyword>
<feature type="domain" description="Peptidase S74" evidence="1">
    <location>
        <begin position="201"/>
        <end position="297"/>
    </location>
</feature>
<name>A0A940S5H8_9PROT</name>
<comment type="caution">
    <text evidence="2">The sequence shown here is derived from an EMBL/GenBank/DDBJ whole genome shotgun (WGS) entry which is preliminary data.</text>
</comment>
<gene>
    <name evidence="2" type="ORF">J5Y10_09620</name>
</gene>
<dbReference type="RefSeq" id="WP_209373055.1">
    <property type="nucleotide sequence ID" value="NZ_JAGIZA010000005.1"/>
</dbReference>
<dbReference type="AlphaFoldDB" id="A0A940S5H8"/>
<dbReference type="InterPro" id="IPR030392">
    <property type="entry name" value="S74_ICA"/>
</dbReference>
<proteinExistence type="predicted"/>
<dbReference type="EMBL" id="JAGIZA010000005">
    <property type="protein sequence ID" value="MBP0493034.1"/>
    <property type="molecule type" value="Genomic_DNA"/>
</dbReference>
<evidence type="ECO:0000313" key="3">
    <source>
        <dbReference type="Proteomes" id="UP000677537"/>
    </source>
</evidence>
<evidence type="ECO:0000259" key="1">
    <source>
        <dbReference type="PROSITE" id="PS51688"/>
    </source>
</evidence>
<reference evidence="2" key="1">
    <citation type="submission" date="2021-03" db="EMBL/GenBank/DDBJ databases">
        <authorList>
            <person name="So Y."/>
        </authorList>
    </citation>
    <scope>NUCLEOTIDE SEQUENCE</scope>
    <source>
        <strain evidence="2">SG15</strain>
    </source>
</reference>
<accession>A0A940S5H8</accession>
<dbReference type="Pfam" id="PF13884">
    <property type="entry name" value="Peptidase_S74"/>
    <property type="match status" value="1"/>
</dbReference>
<dbReference type="Proteomes" id="UP000677537">
    <property type="component" value="Unassembled WGS sequence"/>
</dbReference>
<organism evidence="2 3">
    <name type="scientific">Roseomonas indoligenes</name>
    <dbReference type="NCBI Taxonomy" id="2820811"/>
    <lineage>
        <taxon>Bacteria</taxon>
        <taxon>Pseudomonadati</taxon>
        <taxon>Pseudomonadota</taxon>
        <taxon>Alphaproteobacteria</taxon>
        <taxon>Acetobacterales</taxon>
        <taxon>Roseomonadaceae</taxon>
        <taxon>Roseomonas</taxon>
    </lineage>
</organism>
<protein>
    <submittedName>
        <fullName evidence="2">Tail fiber domain-containing protein</fullName>
    </submittedName>
</protein>
<evidence type="ECO:0000313" key="2">
    <source>
        <dbReference type="EMBL" id="MBP0493034.1"/>
    </source>
</evidence>
<dbReference type="PROSITE" id="PS51688">
    <property type="entry name" value="ICA"/>
    <property type="match status" value="1"/>
</dbReference>